<comment type="cofactor">
    <cofactor evidence="1">
        <name>pyridoxal 5'-phosphate</name>
        <dbReference type="ChEBI" id="CHEBI:597326"/>
    </cofactor>
</comment>
<protein>
    <submittedName>
        <fullName evidence="4">Aminotransferase class I/II-fold pyridoxal phosphate-dependent enzyme</fullName>
    </submittedName>
</protein>
<gene>
    <name evidence="4" type="ORF">ACFP81_12810</name>
</gene>
<dbReference type="GO" id="GO:0008483">
    <property type="term" value="F:transaminase activity"/>
    <property type="evidence" value="ECO:0007669"/>
    <property type="project" value="UniProtKB-KW"/>
</dbReference>
<sequence length="144" mass="15099">MRELEPGSGAGGLGRSGPPAFPAAPAPGWAWLGRAGGQRLRDFASNDYLGLAATPLTPERAWAVLSRSHLSGEERSLVLGACQQFGAGGSRLITGHHPVHELLERELARVKGTESALVFGSGYQTNLGLLTALLGPQDALFQMN</sequence>
<organism evidence="4 5">
    <name type="scientific">Deinococcus lacus</name>
    <dbReference type="NCBI Taxonomy" id="392561"/>
    <lineage>
        <taxon>Bacteria</taxon>
        <taxon>Thermotogati</taxon>
        <taxon>Deinococcota</taxon>
        <taxon>Deinococci</taxon>
        <taxon>Deinococcales</taxon>
        <taxon>Deinococcaceae</taxon>
        <taxon>Deinococcus</taxon>
    </lineage>
</organism>
<dbReference type="InterPro" id="IPR015424">
    <property type="entry name" value="PyrdxlP-dep_Trfase"/>
</dbReference>
<evidence type="ECO:0000256" key="1">
    <source>
        <dbReference type="ARBA" id="ARBA00001933"/>
    </source>
</evidence>
<dbReference type="InterPro" id="IPR050087">
    <property type="entry name" value="AON_synthase_class-II"/>
</dbReference>
<keyword evidence="4" id="KW-0032">Aminotransferase</keyword>
<dbReference type="InterPro" id="IPR004839">
    <property type="entry name" value="Aminotransferase_I/II_large"/>
</dbReference>
<name>A0ABW1YI58_9DEIO</name>
<dbReference type="Pfam" id="PF00155">
    <property type="entry name" value="Aminotran_1_2"/>
    <property type="match status" value="1"/>
</dbReference>
<keyword evidence="5" id="KW-1185">Reference proteome</keyword>
<dbReference type="PANTHER" id="PTHR13693">
    <property type="entry name" value="CLASS II AMINOTRANSFERASE/8-AMINO-7-OXONONANOATE SYNTHASE"/>
    <property type="match status" value="1"/>
</dbReference>
<evidence type="ECO:0000259" key="3">
    <source>
        <dbReference type="Pfam" id="PF00155"/>
    </source>
</evidence>
<dbReference type="Proteomes" id="UP001596297">
    <property type="component" value="Unassembled WGS sequence"/>
</dbReference>
<feature type="domain" description="Aminotransferase class I/classII large" evidence="3">
    <location>
        <begin position="42"/>
        <end position="139"/>
    </location>
</feature>
<evidence type="ECO:0000313" key="4">
    <source>
        <dbReference type="EMBL" id="MFC6592790.1"/>
    </source>
</evidence>
<evidence type="ECO:0000256" key="2">
    <source>
        <dbReference type="ARBA" id="ARBA00022679"/>
    </source>
</evidence>
<proteinExistence type="predicted"/>
<dbReference type="EMBL" id="JBHSWD010000002">
    <property type="protein sequence ID" value="MFC6592790.1"/>
    <property type="molecule type" value="Genomic_DNA"/>
</dbReference>
<keyword evidence="2" id="KW-0808">Transferase</keyword>
<dbReference type="Gene3D" id="3.40.640.10">
    <property type="entry name" value="Type I PLP-dependent aspartate aminotransferase-like (Major domain)"/>
    <property type="match status" value="1"/>
</dbReference>
<comment type="caution">
    <text evidence="4">The sequence shown here is derived from an EMBL/GenBank/DDBJ whole genome shotgun (WGS) entry which is preliminary data.</text>
</comment>
<dbReference type="SUPFAM" id="SSF53383">
    <property type="entry name" value="PLP-dependent transferases"/>
    <property type="match status" value="1"/>
</dbReference>
<reference evidence="5" key="1">
    <citation type="journal article" date="2019" name="Int. J. Syst. Evol. Microbiol.">
        <title>The Global Catalogue of Microorganisms (GCM) 10K type strain sequencing project: providing services to taxonomists for standard genome sequencing and annotation.</title>
        <authorList>
            <consortium name="The Broad Institute Genomics Platform"/>
            <consortium name="The Broad Institute Genome Sequencing Center for Infectious Disease"/>
            <person name="Wu L."/>
            <person name="Ma J."/>
        </authorList>
    </citation>
    <scope>NUCLEOTIDE SEQUENCE [LARGE SCALE GENOMIC DNA]</scope>
    <source>
        <strain evidence="5">CGMCC 1.15772</strain>
    </source>
</reference>
<evidence type="ECO:0000313" key="5">
    <source>
        <dbReference type="Proteomes" id="UP001596297"/>
    </source>
</evidence>
<dbReference type="RefSeq" id="WP_380083913.1">
    <property type="nucleotide sequence ID" value="NZ_JBHSWD010000002.1"/>
</dbReference>
<dbReference type="InterPro" id="IPR015421">
    <property type="entry name" value="PyrdxlP-dep_Trfase_major"/>
</dbReference>
<accession>A0ABW1YI58</accession>